<dbReference type="Proteomes" id="UP000655208">
    <property type="component" value="Unassembled WGS sequence"/>
</dbReference>
<dbReference type="InterPro" id="IPR002201">
    <property type="entry name" value="Glyco_trans_9"/>
</dbReference>
<dbReference type="EMBL" id="BMNA01000006">
    <property type="protein sequence ID" value="GGM08153.1"/>
    <property type="molecule type" value="Genomic_DNA"/>
</dbReference>
<name>A0A917T3M7_9ACTN</name>
<sequence length="371" mass="37365">MTRVLAVRLDSDGDVLLAGPAVRALRHGGPGTGPVERVDLLGSPAGRQAAGLLPGVDDVLVFDAPWTGYRPSAVNPAAVQALVADLAARRYDRAVVFTSFHQSPLPMALLLRLAGVPFVAADSADYPGALLDVRHRRAEVHEAVAALQLAEAAGGALPPGDAGLLAVRRPLPPVAALVPAGPYVVLHPGASVPARAPLPGHAAALAAALRDAGWPVVVTGGPAERDLGARVARQARATRDGVTDLSGRTDLAQLAAVLAGAAAVVVGNTGPAHLAAAVGTPVVSLFSPVVPAARWAPYGVPSVLLGDQQAPCRGSRARDCPVAGHPCLTSIAPERVVAAVAGLAGPPRRVGRAPSAGTSHRPAATTREVAV</sequence>
<feature type="region of interest" description="Disordered" evidence="3">
    <location>
        <begin position="348"/>
        <end position="371"/>
    </location>
</feature>
<reference evidence="4" key="1">
    <citation type="journal article" date="2014" name="Int. J. Syst. Evol. Microbiol.">
        <title>Complete genome sequence of Corynebacterium casei LMG S-19264T (=DSM 44701T), isolated from a smear-ripened cheese.</title>
        <authorList>
            <consortium name="US DOE Joint Genome Institute (JGI-PGF)"/>
            <person name="Walter F."/>
            <person name="Albersmeier A."/>
            <person name="Kalinowski J."/>
            <person name="Ruckert C."/>
        </authorList>
    </citation>
    <scope>NUCLEOTIDE SEQUENCE</scope>
    <source>
        <strain evidence="4">CGMCC 4.7308</strain>
    </source>
</reference>
<dbReference type="RefSeq" id="WP_188942927.1">
    <property type="nucleotide sequence ID" value="NZ_BMNA01000006.1"/>
</dbReference>
<dbReference type="CDD" id="cd03789">
    <property type="entry name" value="GT9_LPS_heptosyltransferase"/>
    <property type="match status" value="1"/>
</dbReference>
<proteinExistence type="predicted"/>
<protein>
    <submittedName>
        <fullName evidence="4">Glycosyl transferase</fullName>
    </submittedName>
</protein>
<reference evidence="4" key="2">
    <citation type="submission" date="2020-09" db="EMBL/GenBank/DDBJ databases">
        <authorList>
            <person name="Sun Q."/>
            <person name="Zhou Y."/>
        </authorList>
    </citation>
    <scope>NUCLEOTIDE SEQUENCE</scope>
    <source>
        <strain evidence="4">CGMCC 4.7308</strain>
    </source>
</reference>
<keyword evidence="5" id="KW-1185">Reference proteome</keyword>
<comment type="caution">
    <text evidence="4">The sequence shown here is derived from an EMBL/GenBank/DDBJ whole genome shotgun (WGS) entry which is preliminary data.</text>
</comment>
<evidence type="ECO:0000313" key="5">
    <source>
        <dbReference type="Proteomes" id="UP000655208"/>
    </source>
</evidence>
<dbReference type="PANTHER" id="PTHR30160">
    <property type="entry name" value="TETRAACYLDISACCHARIDE 4'-KINASE-RELATED"/>
    <property type="match status" value="1"/>
</dbReference>
<dbReference type="SUPFAM" id="SSF53756">
    <property type="entry name" value="UDP-Glycosyltransferase/glycogen phosphorylase"/>
    <property type="match status" value="1"/>
</dbReference>
<keyword evidence="1" id="KW-0328">Glycosyltransferase</keyword>
<accession>A0A917T3M7</accession>
<gene>
    <name evidence="4" type="ORF">GCM10011594_30170</name>
</gene>
<dbReference type="GO" id="GO:0005829">
    <property type="term" value="C:cytosol"/>
    <property type="evidence" value="ECO:0007669"/>
    <property type="project" value="TreeGrafter"/>
</dbReference>
<organism evidence="4 5">
    <name type="scientific">Nakamurella endophytica</name>
    <dbReference type="NCBI Taxonomy" id="1748367"/>
    <lineage>
        <taxon>Bacteria</taxon>
        <taxon>Bacillati</taxon>
        <taxon>Actinomycetota</taxon>
        <taxon>Actinomycetes</taxon>
        <taxon>Nakamurellales</taxon>
        <taxon>Nakamurellaceae</taxon>
        <taxon>Nakamurella</taxon>
    </lineage>
</organism>
<dbReference type="GO" id="GO:0008713">
    <property type="term" value="F:ADP-heptose-lipopolysaccharide heptosyltransferase activity"/>
    <property type="evidence" value="ECO:0007669"/>
    <property type="project" value="TreeGrafter"/>
</dbReference>
<keyword evidence="2 4" id="KW-0808">Transferase</keyword>
<dbReference type="Gene3D" id="3.40.50.2000">
    <property type="entry name" value="Glycogen Phosphorylase B"/>
    <property type="match status" value="2"/>
</dbReference>
<dbReference type="InterPro" id="IPR051199">
    <property type="entry name" value="LPS_LOS_Heptosyltrfase"/>
</dbReference>
<dbReference type="Pfam" id="PF01075">
    <property type="entry name" value="Glyco_transf_9"/>
    <property type="match status" value="1"/>
</dbReference>
<dbReference type="PANTHER" id="PTHR30160:SF1">
    <property type="entry name" value="LIPOPOLYSACCHARIDE 1,2-N-ACETYLGLUCOSAMINETRANSFERASE-RELATED"/>
    <property type="match status" value="1"/>
</dbReference>
<evidence type="ECO:0000256" key="1">
    <source>
        <dbReference type="ARBA" id="ARBA00022676"/>
    </source>
</evidence>
<evidence type="ECO:0000256" key="2">
    <source>
        <dbReference type="ARBA" id="ARBA00022679"/>
    </source>
</evidence>
<dbReference type="AlphaFoldDB" id="A0A917T3M7"/>
<dbReference type="GO" id="GO:0009244">
    <property type="term" value="P:lipopolysaccharide core region biosynthetic process"/>
    <property type="evidence" value="ECO:0007669"/>
    <property type="project" value="TreeGrafter"/>
</dbReference>
<evidence type="ECO:0000256" key="3">
    <source>
        <dbReference type="SAM" id="MobiDB-lite"/>
    </source>
</evidence>
<evidence type="ECO:0000313" key="4">
    <source>
        <dbReference type="EMBL" id="GGM08153.1"/>
    </source>
</evidence>